<reference evidence="2" key="1">
    <citation type="submission" date="2020-02" db="EMBL/GenBank/DDBJ databases">
        <authorList>
            <person name="Meier V. D."/>
        </authorList>
    </citation>
    <scope>NUCLEOTIDE SEQUENCE</scope>
    <source>
        <strain evidence="2">AVDCRST_MAG65</strain>
    </source>
</reference>
<name>A0A6J4RYT1_9ACTN</name>
<keyword evidence="1" id="KW-0732">Signal</keyword>
<organism evidence="2">
    <name type="scientific">uncultured Solirubrobacteraceae bacterium</name>
    <dbReference type="NCBI Taxonomy" id="1162706"/>
    <lineage>
        <taxon>Bacteria</taxon>
        <taxon>Bacillati</taxon>
        <taxon>Actinomycetota</taxon>
        <taxon>Thermoleophilia</taxon>
        <taxon>Solirubrobacterales</taxon>
        <taxon>Solirubrobacteraceae</taxon>
        <taxon>environmental samples</taxon>
    </lineage>
</organism>
<evidence type="ECO:0000313" key="2">
    <source>
        <dbReference type="EMBL" id="CAA9485227.1"/>
    </source>
</evidence>
<protein>
    <recommendedName>
        <fullName evidence="3">Asl1-like glycosyl hydrolase catalytic domain-containing protein</fullName>
    </recommendedName>
</protein>
<dbReference type="InterPro" id="IPR017853">
    <property type="entry name" value="GH"/>
</dbReference>
<proteinExistence type="predicted"/>
<gene>
    <name evidence="2" type="ORF">AVDCRST_MAG65-1689</name>
</gene>
<evidence type="ECO:0008006" key="3">
    <source>
        <dbReference type="Google" id="ProtNLM"/>
    </source>
</evidence>
<sequence>MRFRLLPSALALLALLVLPSAAHAKLTVGISENQPSLFSDPLFQQLGAKHVRVVASWNVMTSPERGDDELARLTQYLEAARTTGVEPLVTFEHARGDAGICKRRSNRRKPQCVLPSAREYERHFKLFRQAFPYVKTFAPFNEANHFTQPTSRSPKAAARFTDIARRNCRGCKIVVADILDQADNVRAKNPTYRGTLRYIKAFRRALKAPRTICGLHNYSDVNRFRSKGTKTLIKALGCRQIWLTETGGVYSFASFKPSNSRQLRATKYMFKVARQNRRIKRLYVYTFFGRVNSFDSGLVANGKARPAYREVKKRV</sequence>
<evidence type="ECO:0000256" key="1">
    <source>
        <dbReference type="SAM" id="SignalP"/>
    </source>
</evidence>
<dbReference type="SUPFAM" id="SSF51445">
    <property type="entry name" value="(Trans)glycosidases"/>
    <property type="match status" value="1"/>
</dbReference>
<accession>A0A6J4RYT1</accession>
<dbReference type="EMBL" id="CADCVL010000291">
    <property type="protein sequence ID" value="CAA9485227.1"/>
    <property type="molecule type" value="Genomic_DNA"/>
</dbReference>
<feature type="chain" id="PRO_5026895181" description="Asl1-like glycosyl hydrolase catalytic domain-containing protein" evidence="1">
    <location>
        <begin position="25"/>
        <end position="315"/>
    </location>
</feature>
<dbReference type="Gene3D" id="3.20.20.80">
    <property type="entry name" value="Glycosidases"/>
    <property type="match status" value="1"/>
</dbReference>
<dbReference type="AlphaFoldDB" id="A0A6J4RYT1"/>
<feature type="signal peptide" evidence="1">
    <location>
        <begin position="1"/>
        <end position="24"/>
    </location>
</feature>